<dbReference type="EMBL" id="RQTK01000069">
    <property type="protein sequence ID" value="RUS88992.1"/>
    <property type="molecule type" value="Genomic_DNA"/>
</dbReference>
<evidence type="ECO:0008006" key="20">
    <source>
        <dbReference type="Google" id="ProtNLM"/>
    </source>
</evidence>
<evidence type="ECO:0000313" key="18">
    <source>
        <dbReference type="EMBL" id="RUS88992.1"/>
    </source>
</evidence>
<feature type="transmembrane region" description="Helical" evidence="17">
    <location>
        <begin position="189"/>
        <end position="212"/>
    </location>
</feature>
<dbReference type="PANTHER" id="PTHR10989">
    <property type="entry name" value="ANDROGEN-INDUCED PROTEIN 1-RELATED"/>
    <property type="match status" value="1"/>
</dbReference>
<feature type="transmembrane region" description="Helical" evidence="17">
    <location>
        <begin position="79"/>
        <end position="98"/>
    </location>
</feature>
<evidence type="ECO:0000256" key="6">
    <source>
        <dbReference type="ARBA" id="ARBA00023136"/>
    </source>
</evidence>
<comment type="catalytic activity">
    <reaction evidence="1">
        <text>9-(9Z-hexadecenoyloxy)-octadecanoate + H2O = (9Z)-hexadecenoate + 9-hydroxy-octadecanoate + H(+)</text>
        <dbReference type="Rhea" id="RHEA:52068"/>
        <dbReference type="ChEBI" id="CHEBI:15377"/>
        <dbReference type="ChEBI" id="CHEBI:15378"/>
        <dbReference type="ChEBI" id="CHEBI:32372"/>
        <dbReference type="ChEBI" id="CHEBI:136286"/>
        <dbReference type="ChEBI" id="CHEBI:136309"/>
    </reaction>
    <physiologicalReaction direction="left-to-right" evidence="1">
        <dbReference type="Rhea" id="RHEA:52069"/>
    </physiologicalReaction>
</comment>
<comment type="catalytic activity">
    <reaction evidence="13">
        <text>9-octadecanoyloxy-octadecanoate + H2O = 9-hydroxy-octadecanoate + octadecanoate + H(+)</text>
        <dbReference type="Rhea" id="RHEA:52096"/>
        <dbReference type="ChEBI" id="CHEBI:15377"/>
        <dbReference type="ChEBI" id="CHEBI:15378"/>
        <dbReference type="ChEBI" id="CHEBI:25629"/>
        <dbReference type="ChEBI" id="CHEBI:136286"/>
        <dbReference type="ChEBI" id="CHEBI:136373"/>
    </reaction>
    <physiologicalReaction direction="left-to-right" evidence="13">
        <dbReference type="Rhea" id="RHEA:52097"/>
    </physiologicalReaction>
</comment>
<dbReference type="Proteomes" id="UP000271974">
    <property type="component" value="Unassembled WGS sequence"/>
</dbReference>
<comment type="catalytic activity">
    <reaction evidence="7">
        <text>12-hexadecanoyloxy-octadecanoate + H2O = 12-hydroxyoctadecanoate + hexadecanoate + H(+)</text>
        <dbReference type="Rhea" id="RHEA:52056"/>
        <dbReference type="ChEBI" id="CHEBI:7896"/>
        <dbReference type="ChEBI" id="CHEBI:15377"/>
        <dbReference type="ChEBI" id="CHEBI:15378"/>
        <dbReference type="ChEBI" id="CHEBI:83677"/>
        <dbReference type="ChEBI" id="CHEBI:84201"/>
    </reaction>
    <physiologicalReaction direction="left-to-right" evidence="7">
        <dbReference type="Rhea" id="RHEA:52057"/>
    </physiologicalReaction>
</comment>
<protein>
    <recommendedName>
        <fullName evidence="20">Androgen-dependent TFPI-regulating protein</fullName>
    </recommendedName>
</protein>
<evidence type="ECO:0000256" key="16">
    <source>
        <dbReference type="ARBA" id="ARBA00049428"/>
    </source>
</evidence>
<keyword evidence="19" id="KW-1185">Reference proteome</keyword>
<comment type="catalytic activity">
    <reaction evidence="14">
        <text>13-(9Z-octadecenoyloxy)-octadecanoate + H2O = 13-hydroxy-octadecanoate + (9Z)-octadecenoate + H(+)</text>
        <dbReference type="Rhea" id="RHEA:52064"/>
        <dbReference type="ChEBI" id="CHEBI:15377"/>
        <dbReference type="ChEBI" id="CHEBI:15378"/>
        <dbReference type="ChEBI" id="CHEBI:30823"/>
        <dbReference type="ChEBI" id="CHEBI:136303"/>
        <dbReference type="ChEBI" id="CHEBI:136304"/>
    </reaction>
    <physiologicalReaction direction="left-to-right" evidence="14">
        <dbReference type="Rhea" id="RHEA:52065"/>
    </physiologicalReaction>
</comment>
<accession>A0A433U586</accession>
<proteinExistence type="inferred from homology"/>
<evidence type="ECO:0000256" key="15">
    <source>
        <dbReference type="ARBA" id="ARBA00049322"/>
    </source>
</evidence>
<sequence>MAVTGVQTVFHLLVFLVFLYSSYYEWFHVEIVTGPFGKLYFLTYWNACLQTVYYALCFASDINSDQRSNSRLKRWRDHMHASVAFPLGTFVVTSFWTLMAIDRELVFPKANAHLVPDWLNHSLHTAVFPFLMIEKYLVHHQYPSRRSGIALSCTVAVVYIIWILFVAYYEGFWVYPVLEVLAMLEKVLFIAVCCVFCASFYILGEFLTNILWGKPVQTSKSHKAKAKRK</sequence>
<feature type="transmembrane region" description="Helical" evidence="17">
    <location>
        <begin position="9"/>
        <end position="27"/>
    </location>
</feature>
<evidence type="ECO:0000256" key="1">
    <source>
        <dbReference type="ARBA" id="ARBA00000923"/>
    </source>
</evidence>
<feature type="transmembrane region" description="Helical" evidence="17">
    <location>
        <begin position="39"/>
        <end position="59"/>
    </location>
</feature>
<comment type="similarity">
    <text evidence="3">Belongs to the AIG1 family.</text>
</comment>
<reference evidence="18 19" key="1">
    <citation type="submission" date="2019-01" db="EMBL/GenBank/DDBJ databases">
        <title>A draft genome assembly of the solar-powered sea slug Elysia chlorotica.</title>
        <authorList>
            <person name="Cai H."/>
            <person name="Li Q."/>
            <person name="Fang X."/>
            <person name="Li J."/>
            <person name="Curtis N.E."/>
            <person name="Altenburger A."/>
            <person name="Shibata T."/>
            <person name="Feng M."/>
            <person name="Maeda T."/>
            <person name="Schwartz J.A."/>
            <person name="Shigenobu S."/>
            <person name="Lundholm N."/>
            <person name="Nishiyama T."/>
            <person name="Yang H."/>
            <person name="Hasebe M."/>
            <person name="Li S."/>
            <person name="Pierce S.K."/>
            <person name="Wang J."/>
        </authorList>
    </citation>
    <scope>NUCLEOTIDE SEQUENCE [LARGE SCALE GENOMIC DNA]</scope>
    <source>
        <strain evidence="18">EC2010</strain>
        <tissue evidence="18">Whole organism of an adult</tissue>
    </source>
</reference>
<name>A0A433U586_ELYCH</name>
<comment type="catalytic activity">
    <reaction evidence="8">
        <text>13-octadecanoyloxy-octadecanoate + H2O = 13-hydroxy-octadecanoate + octadecanoate + H(+)</text>
        <dbReference type="Rhea" id="RHEA:52084"/>
        <dbReference type="ChEBI" id="CHEBI:15377"/>
        <dbReference type="ChEBI" id="CHEBI:15378"/>
        <dbReference type="ChEBI" id="CHEBI:25629"/>
        <dbReference type="ChEBI" id="CHEBI:136304"/>
        <dbReference type="ChEBI" id="CHEBI:136335"/>
    </reaction>
    <physiologicalReaction direction="left-to-right" evidence="8">
        <dbReference type="Rhea" id="RHEA:52085"/>
    </physiologicalReaction>
</comment>
<evidence type="ECO:0000256" key="10">
    <source>
        <dbReference type="ARBA" id="ARBA00048680"/>
    </source>
</evidence>
<evidence type="ECO:0000256" key="14">
    <source>
        <dbReference type="ARBA" id="ARBA00049296"/>
    </source>
</evidence>
<evidence type="ECO:0000256" key="13">
    <source>
        <dbReference type="ARBA" id="ARBA00049221"/>
    </source>
</evidence>
<evidence type="ECO:0000313" key="19">
    <source>
        <dbReference type="Proteomes" id="UP000271974"/>
    </source>
</evidence>
<comment type="catalytic activity">
    <reaction evidence="15">
        <text>13-(9Z-hexadecenoyloxy)-octadecanoate + H2O = 13-hydroxy-octadecanoate + (9Z)-hexadecenoate + H(+)</text>
        <dbReference type="Rhea" id="RHEA:52076"/>
        <dbReference type="ChEBI" id="CHEBI:15377"/>
        <dbReference type="ChEBI" id="CHEBI:15378"/>
        <dbReference type="ChEBI" id="CHEBI:32372"/>
        <dbReference type="ChEBI" id="CHEBI:136304"/>
        <dbReference type="ChEBI" id="CHEBI:136315"/>
    </reaction>
    <physiologicalReaction direction="left-to-right" evidence="15">
        <dbReference type="Rhea" id="RHEA:52077"/>
    </physiologicalReaction>
</comment>
<evidence type="ECO:0000256" key="9">
    <source>
        <dbReference type="ARBA" id="ARBA00047863"/>
    </source>
</evidence>
<evidence type="ECO:0000256" key="2">
    <source>
        <dbReference type="ARBA" id="ARBA00004127"/>
    </source>
</evidence>
<evidence type="ECO:0000256" key="11">
    <source>
        <dbReference type="ARBA" id="ARBA00048701"/>
    </source>
</evidence>
<feature type="transmembrane region" description="Helical" evidence="17">
    <location>
        <begin position="149"/>
        <end position="169"/>
    </location>
</feature>
<gene>
    <name evidence="18" type="ORF">EGW08_003239</name>
</gene>
<dbReference type="AlphaFoldDB" id="A0A433U586"/>
<dbReference type="InterPro" id="IPR006838">
    <property type="entry name" value="ADTRP_AIG1"/>
</dbReference>
<dbReference type="GO" id="GO:0016020">
    <property type="term" value="C:membrane"/>
    <property type="evidence" value="ECO:0007669"/>
    <property type="project" value="InterPro"/>
</dbReference>
<comment type="subcellular location">
    <subcellularLocation>
        <location evidence="2">Endomembrane system</location>
        <topology evidence="2">Multi-pass membrane protein</topology>
    </subcellularLocation>
</comment>
<feature type="transmembrane region" description="Helical" evidence="17">
    <location>
        <begin position="118"/>
        <end position="137"/>
    </location>
</feature>
<organism evidence="18 19">
    <name type="scientific">Elysia chlorotica</name>
    <name type="common">Eastern emerald elysia</name>
    <name type="synonym">Sea slug</name>
    <dbReference type="NCBI Taxonomy" id="188477"/>
    <lineage>
        <taxon>Eukaryota</taxon>
        <taxon>Metazoa</taxon>
        <taxon>Spiralia</taxon>
        <taxon>Lophotrochozoa</taxon>
        <taxon>Mollusca</taxon>
        <taxon>Gastropoda</taxon>
        <taxon>Heterobranchia</taxon>
        <taxon>Euthyneura</taxon>
        <taxon>Panpulmonata</taxon>
        <taxon>Sacoglossa</taxon>
        <taxon>Placobranchoidea</taxon>
        <taxon>Plakobranchidae</taxon>
        <taxon>Elysia</taxon>
    </lineage>
</organism>
<evidence type="ECO:0000256" key="7">
    <source>
        <dbReference type="ARBA" id="ARBA00047368"/>
    </source>
</evidence>
<evidence type="ECO:0000256" key="3">
    <source>
        <dbReference type="ARBA" id="ARBA00009300"/>
    </source>
</evidence>
<dbReference type="PANTHER" id="PTHR10989:SF16">
    <property type="entry name" value="AT02829P-RELATED"/>
    <property type="match status" value="1"/>
</dbReference>
<evidence type="ECO:0000256" key="12">
    <source>
        <dbReference type="ARBA" id="ARBA00048800"/>
    </source>
</evidence>
<comment type="catalytic activity">
    <reaction evidence="16">
        <text>12-(9Z-hexadecenoyloxy)-octadecanoate + H2O = 12-hydroxyoctadecanoate + (9Z)-hexadecenoate + H(+)</text>
        <dbReference type="Rhea" id="RHEA:52072"/>
        <dbReference type="ChEBI" id="CHEBI:15377"/>
        <dbReference type="ChEBI" id="CHEBI:15378"/>
        <dbReference type="ChEBI" id="CHEBI:32372"/>
        <dbReference type="ChEBI" id="CHEBI:84201"/>
        <dbReference type="ChEBI" id="CHEBI:136312"/>
    </reaction>
    <physiologicalReaction direction="left-to-right" evidence="16">
        <dbReference type="Rhea" id="RHEA:52073"/>
    </physiologicalReaction>
</comment>
<dbReference type="GO" id="GO:0012505">
    <property type="term" value="C:endomembrane system"/>
    <property type="evidence" value="ECO:0007669"/>
    <property type="project" value="UniProtKB-SubCell"/>
</dbReference>
<evidence type="ECO:0000256" key="8">
    <source>
        <dbReference type="ARBA" id="ARBA00047427"/>
    </source>
</evidence>
<evidence type="ECO:0000256" key="5">
    <source>
        <dbReference type="ARBA" id="ARBA00022989"/>
    </source>
</evidence>
<comment type="catalytic activity">
    <reaction evidence="10">
        <text>12-octadecanoyloxy-octadecanoate + H2O = 12-hydroxyoctadecanoate + octadecanoate + H(+)</text>
        <dbReference type="Rhea" id="RHEA:52080"/>
        <dbReference type="ChEBI" id="CHEBI:15377"/>
        <dbReference type="ChEBI" id="CHEBI:15378"/>
        <dbReference type="ChEBI" id="CHEBI:25629"/>
        <dbReference type="ChEBI" id="CHEBI:84201"/>
        <dbReference type="ChEBI" id="CHEBI:136330"/>
    </reaction>
    <physiologicalReaction direction="left-to-right" evidence="10">
        <dbReference type="Rhea" id="RHEA:52081"/>
    </physiologicalReaction>
</comment>
<dbReference type="Pfam" id="PF04750">
    <property type="entry name" value="Far-17a_AIG1"/>
    <property type="match status" value="1"/>
</dbReference>
<comment type="caution">
    <text evidence="18">The sequence shown here is derived from an EMBL/GenBank/DDBJ whole genome shotgun (WGS) entry which is preliminary data.</text>
</comment>
<comment type="catalytic activity">
    <reaction evidence="12">
        <text>9-(9Z-octadecenoyloxy)-octadecanoate + H2O = 9-hydroxy-octadecanoate + (9Z)-octadecenoate + H(+)</text>
        <dbReference type="Rhea" id="RHEA:52048"/>
        <dbReference type="ChEBI" id="CHEBI:15377"/>
        <dbReference type="ChEBI" id="CHEBI:15378"/>
        <dbReference type="ChEBI" id="CHEBI:30823"/>
        <dbReference type="ChEBI" id="CHEBI:136282"/>
        <dbReference type="ChEBI" id="CHEBI:136286"/>
    </reaction>
    <physiologicalReaction direction="left-to-right" evidence="12">
        <dbReference type="Rhea" id="RHEA:52049"/>
    </physiologicalReaction>
</comment>
<evidence type="ECO:0000256" key="17">
    <source>
        <dbReference type="SAM" id="Phobius"/>
    </source>
</evidence>
<dbReference type="OrthoDB" id="1898221at2759"/>
<comment type="catalytic activity">
    <reaction evidence="9">
        <text>9-hexadecanoyloxy-octadecanoate + H2O = 9-hydroxy-octadecanoate + hexadecanoate + H(+)</text>
        <dbReference type="Rhea" id="RHEA:52052"/>
        <dbReference type="ChEBI" id="CHEBI:7896"/>
        <dbReference type="ChEBI" id="CHEBI:15377"/>
        <dbReference type="ChEBI" id="CHEBI:15378"/>
        <dbReference type="ChEBI" id="CHEBI:83670"/>
        <dbReference type="ChEBI" id="CHEBI:136286"/>
    </reaction>
    <physiologicalReaction direction="left-to-right" evidence="9">
        <dbReference type="Rhea" id="RHEA:52053"/>
    </physiologicalReaction>
</comment>
<evidence type="ECO:0000256" key="4">
    <source>
        <dbReference type="ARBA" id="ARBA00022692"/>
    </source>
</evidence>
<keyword evidence="5 17" id="KW-1133">Transmembrane helix</keyword>
<keyword evidence="4 17" id="KW-0812">Transmembrane</keyword>
<keyword evidence="6 17" id="KW-0472">Membrane</keyword>
<comment type="catalytic activity">
    <reaction evidence="11">
        <text>12-(9Z-octadecenoyloxy)-octadecanoate + H2O = 12-hydroxyoctadecanoate + (9Z)-octadecenoate + H(+)</text>
        <dbReference type="Rhea" id="RHEA:52060"/>
        <dbReference type="ChEBI" id="CHEBI:15377"/>
        <dbReference type="ChEBI" id="CHEBI:15378"/>
        <dbReference type="ChEBI" id="CHEBI:30823"/>
        <dbReference type="ChEBI" id="CHEBI:84201"/>
        <dbReference type="ChEBI" id="CHEBI:136302"/>
    </reaction>
    <physiologicalReaction direction="left-to-right" evidence="11">
        <dbReference type="Rhea" id="RHEA:52061"/>
    </physiologicalReaction>
</comment>